<proteinExistence type="predicted"/>
<sequence>MNISARYRIHYSGPAHSGPRPIRIRLPSSINQPILTAQVAQEGAVPFQRLAGESTRENSVYLGIVEPHDGQTVVFDDSSYEPESAAKSTSGSSEATGGIRSIPSFHERDAVCRLDTGYFDLELCRGTGSGEGASKWGIRHFMNKEEQVDLLKSGNNAMGGFYGPFFTPENGLINPPEHVVAHVTVEECGPVMHRYLLSGRIPDGLRPELRGKSFSVEFTFYRDVDFFDRRYQVDHFETEVNGRCALDRITVGDEFESGEGGLVFDRFDSYNRTPYREGDPYAALLKQEVASIINTSKNQENPQEEPARFAYFRNLLDRDLTNAHWDLYWRLFSYWEHALTDAQIREHLAQVTAQAHVTADANERPWHMPSQAIDVSSLQDQTIFPGAADCTAEFNSSNGRCMIWLTSQPSGGFQIVQRPQSGWVNWGTNTENESPALPVGTRIRTIYGNYAQSWRERADLETQASIQVQKQAS</sequence>
<organism evidence="2 3">
    <name type="scientific">Bifidobacterium asteroides</name>
    <dbReference type="NCBI Taxonomy" id="1684"/>
    <lineage>
        <taxon>Bacteria</taxon>
        <taxon>Bacillati</taxon>
        <taxon>Actinomycetota</taxon>
        <taxon>Actinomycetes</taxon>
        <taxon>Bifidobacteriales</taxon>
        <taxon>Bifidobacteriaceae</taxon>
        <taxon>Bifidobacterium</taxon>
    </lineage>
</organism>
<name>A0A2N3R8T4_9BIFI</name>
<protein>
    <submittedName>
        <fullName evidence="2">Uncharacterized protein</fullName>
    </submittedName>
</protein>
<dbReference type="AlphaFoldDB" id="A0A2N3R8T4"/>
<comment type="caution">
    <text evidence="2">The sequence shown here is derived from an EMBL/GenBank/DDBJ whole genome shotgun (WGS) entry which is preliminary data.</text>
</comment>
<reference evidence="2 3" key="1">
    <citation type="submission" date="2017-10" db="EMBL/GenBank/DDBJ databases">
        <title>Bifidobacterium genomics.</title>
        <authorList>
            <person name="Lugli G.A."/>
            <person name="Milani C."/>
            <person name="Mancabelli L."/>
        </authorList>
    </citation>
    <scope>NUCLEOTIDE SEQUENCE [LARGE SCALE GENOMIC DNA]</scope>
    <source>
        <strain evidence="2 3">1460B</strain>
    </source>
</reference>
<dbReference type="Proteomes" id="UP000233731">
    <property type="component" value="Unassembled WGS sequence"/>
</dbReference>
<feature type="region of interest" description="Disordered" evidence="1">
    <location>
        <begin position="79"/>
        <end position="100"/>
    </location>
</feature>
<evidence type="ECO:0000313" key="3">
    <source>
        <dbReference type="Proteomes" id="UP000233731"/>
    </source>
</evidence>
<gene>
    <name evidence="2" type="ORF">CQR44_1573</name>
</gene>
<feature type="compositionally biased region" description="Polar residues" evidence="1">
    <location>
        <begin position="86"/>
        <end position="95"/>
    </location>
</feature>
<evidence type="ECO:0000256" key="1">
    <source>
        <dbReference type="SAM" id="MobiDB-lite"/>
    </source>
</evidence>
<accession>A0A2N3R8T4</accession>
<dbReference type="EMBL" id="PCHJ01000018">
    <property type="protein sequence ID" value="PKV08216.1"/>
    <property type="molecule type" value="Genomic_DNA"/>
</dbReference>
<evidence type="ECO:0000313" key="2">
    <source>
        <dbReference type="EMBL" id="PKV08216.1"/>
    </source>
</evidence>
<dbReference type="RefSeq" id="WP_101433046.1">
    <property type="nucleotide sequence ID" value="NZ_PCHJ01000018.1"/>
</dbReference>